<keyword evidence="5" id="KW-0949">S-adenosyl-L-methionine</keyword>
<dbReference type="EMBL" id="JACHFD010000001">
    <property type="protein sequence ID" value="MBB5350131.1"/>
    <property type="molecule type" value="Genomic_DNA"/>
</dbReference>
<dbReference type="Gene3D" id="3.30.750.80">
    <property type="entry name" value="RNA methyltransferase domain (HRMD) like"/>
    <property type="match status" value="1"/>
</dbReference>
<dbReference type="PROSITE" id="PS50890">
    <property type="entry name" value="PUA"/>
    <property type="match status" value="1"/>
</dbReference>
<keyword evidence="10" id="KW-1185">Reference proteome</keyword>
<dbReference type="SUPFAM" id="SSF88697">
    <property type="entry name" value="PUA domain-like"/>
    <property type="match status" value="1"/>
</dbReference>
<dbReference type="CDD" id="cd21153">
    <property type="entry name" value="PUA_RlmI"/>
    <property type="match status" value="1"/>
</dbReference>
<dbReference type="InterPro" id="IPR029063">
    <property type="entry name" value="SAM-dependent_MTases_sf"/>
</dbReference>
<dbReference type="GO" id="GO:0005737">
    <property type="term" value="C:cytoplasm"/>
    <property type="evidence" value="ECO:0007669"/>
    <property type="project" value="UniProtKB-SubCell"/>
</dbReference>
<protein>
    <submittedName>
        <fullName evidence="9">23S rRNA (Cytosine1962-C5)-methyltransferase</fullName>
        <ecNumber evidence="9">2.1.1.191</ecNumber>
    </submittedName>
</protein>
<dbReference type="EC" id="2.1.1.191" evidence="9"/>
<evidence type="ECO:0000259" key="8">
    <source>
        <dbReference type="Pfam" id="PF17785"/>
    </source>
</evidence>
<feature type="domain" description="S-adenosylmethionine-dependent methyltransferase" evidence="7">
    <location>
        <begin position="180"/>
        <end position="336"/>
    </location>
</feature>
<dbReference type="AlphaFoldDB" id="A0A840VB63"/>
<dbReference type="PANTHER" id="PTHR42873:SF1">
    <property type="entry name" value="S-ADENOSYLMETHIONINE-DEPENDENT METHYLTRANSFERASE DOMAIN-CONTAINING PROTEIN"/>
    <property type="match status" value="1"/>
</dbReference>
<evidence type="ECO:0000256" key="1">
    <source>
        <dbReference type="ARBA" id="ARBA00004496"/>
    </source>
</evidence>
<evidence type="ECO:0000256" key="2">
    <source>
        <dbReference type="ARBA" id="ARBA00022490"/>
    </source>
</evidence>
<dbReference type="CDD" id="cd11572">
    <property type="entry name" value="RlmI_M_like"/>
    <property type="match status" value="1"/>
</dbReference>
<evidence type="ECO:0000313" key="10">
    <source>
        <dbReference type="Proteomes" id="UP000557717"/>
    </source>
</evidence>
<dbReference type="InterPro" id="IPR041532">
    <property type="entry name" value="RlmI-like_PUA"/>
</dbReference>
<dbReference type="PANTHER" id="PTHR42873">
    <property type="entry name" value="RIBOSOMAL RNA LARGE SUBUNIT METHYLTRANSFERASE"/>
    <property type="match status" value="1"/>
</dbReference>
<evidence type="ECO:0000313" key="9">
    <source>
        <dbReference type="EMBL" id="MBB5350131.1"/>
    </source>
</evidence>
<evidence type="ECO:0000259" key="7">
    <source>
        <dbReference type="Pfam" id="PF10672"/>
    </source>
</evidence>
<comment type="caution">
    <text evidence="9">The sequence shown here is derived from an EMBL/GenBank/DDBJ whole genome shotgun (WGS) entry which is preliminary data.</text>
</comment>
<keyword evidence="3 9" id="KW-0489">Methyltransferase</keyword>
<name>A0A840VB63_9BACT</name>
<dbReference type="Gene3D" id="2.30.130.10">
    <property type="entry name" value="PUA domain"/>
    <property type="match status" value="1"/>
</dbReference>
<dbReference type="Proteomes" id="UP000557717">
    <property type="component" value="Unassembled WGS sequence"/>
</dbReference>
<feature type="domain" description="RlmI-like PUA" evidence="8">
    <location>
        <begin position="8"/>
        <end position="68"/>
    </location>
</feature>
<dbReference type="Gene3D" id="3.40.50.150">
    <property type="entry name" value="Vaccinia Virus protein VP39"/>
    <property type="match status" value="1"/>
</dbReference>
<dbReference type="CDD" id="cd02440">
    <property type="entry name" value="AdoMet_MTases"/>
    <property type="match status" value="1"/>
</dbReference>
<keyword evidence="2" id="KW-0963">Cytoplasm</keyword>
<sequence length="388" mass="43040">MAKSTLKVRLFPRAEATVRAGHPWVFSDSVKSTNRSGEAGELAVVYDRQDRFLAVGFWDPDSPIPLRIAHRGEPVRLDRSWWLSRAAECRARREVLFSGETNGYRCINGDSEGFPGLVVDRYGDTLVVKLYSAAWISRWDEMEGVLREVFQPTFLIRRVARNLSGIEEGFVGETGPEVVVFQEMGLHFEAAVRHGQKTGFFLDQRENRARVGELAKGRDVLNMFSFSGGFSVHAARGGASRVTDVDISAHALESADRNFALNPELSSVPRTGVQADAFRWMGETQERWDLIVTDPPSLAKRERDKAGALKAYRALNAQAIRCLKPGGVLVAASCSAHVRAGEFLGMIREEVRRSGRESRELWSAGHAPDHPAAFAEAHYLKAVAMELG</sequence>
<evidence type="ECO:0000256" key="5">
    <source>
        <dbReference type="ARBA" id="ARBA00022691"/>
    </source>
</evidence>
<evidence type="ECO:0000256" key="4">
    <source>
        <dbReference type="ARBA" id="ARBA00022679"/>
    </source>
</evidence>
<dbReference type="RefSeq" id="WP_184015188.1">
    <property type="nucleotide sequence ID" value="NZ_JACHFD010000001.1"/>
</dbReference>
<proteinExistence type="inferred from homology"/>
<dbReference type="Pfam" id="PF17785">
    <property type="entry name" value="PUA_3"/>
    <property type="match status" value="1"/>
</dbReference>
<keyword evidence="4 9" id="KW-0808">Transferase</keyword>
<dbReference type="SUPFAM" id="SSF53335">
    <property type="entry name" value="S-adenosyl-L-methionine-dependent methyltransferases"/>
    <property type="match status" value="1"/>
</dbReference>
<gene>
    <name evidence="9" type="ORF">HNR46_000352</name>
</gene>
<dbReference type="GO" id="GO:0032259">
    <property type="term" value="P:methylation"/>
    <property type="evidence" value="ECO:0007669"/>
    <property type="project" value="UniProtKB-KW"/>
</dbReference>
<evidence type="ECO:0000256" key="3">
    <source>
        <dbReference type="ARBA" id="ARBA00022603"/>
    </source>
</evidence>
<accession>A0A840VB63</accession>
<comment type="similarity">
    <text evidence="6">Belongs to the methyltransferase superfamily. RlmI family.</text>
</comment>
<dbReference type="Pfam" id="PF10672">
    <property type="entry name" value="Methyltrans_SAM"/>
    <property type="match status" value="1"/>
</dbReference>
<comment type="subcellular location">
    <subcellularLocation>
        <location evidence="1">Cytoplasm</location>
    </subcellularLocation>
</comment>
<reference evidence="9 10" key="1">
    <citation type="submission" date="2020-08" db="EMBL/GenBank/DDBJ databases">
        <title>Genomic Encyclopedia of Type Strains, Phase IV (KMG-IV): sequencing the most valuable type-strain genomes for metagenomic binning, comparative biology and taxonomic classification.</title>
        <authorList>
            <person name="Goeker M."/>
        </authorList>
    </citation>
    <scope>NUCLEOTIDE SEQUENCE [LARGE SCALE GENOMIC DNA]</scope>
    <source>
        <strain evidence="9 10">YC6886</strain>
    </source>
</reference>
<evidence type="ECO:0000256" key="6">
    <source>
        <dbReference type="ARBA" id="ARBA00038091"/>
    </source>
</evidence>
<dbReference type="InterPro" id="IPR015947">
    <property type="entry name" value="PUA-like_sf"/>
</dbReference>
<dbReference type="InterPro" id="IPR036974">
    <property type="entry name" value="PUA_sf"/>
</dbReference>
<dbReference type="InterPro" id="IPR019614">
    <property type="entry name" value="SAM-dep_methyl-trfase"/>
</dbReference>
<dbReference type="GO" id="GO:0008168">
    <property type="term" value="F:methyltransferase activity"/>
    <property type="evidence" value="ECO:0007669"/>
    <property type="project" value="UniProtKB-KW"/>
</dbReference>
<dbReference type="GO" id="GO:0003723">
    <property type="term" value="F:RNA binding"/>
    <property type="evidence" value="ECO:0007669"/>
    <property type="project" value="InterPro"/>
</dbReference>
<organism evidence="9 10">
    <name type="scientific">Haloferula luteola</name>
    <dbReference type="NCBI Taxonomy" id="595692"/>
    <lineage>
        <taxon>Bacteria</taxon>
        <taxon>Pseudomonadati</taxon>
        <taxon>Verrucomicrobiota</taxon>
        <taxon>Verrucomicrobiia</taxon>
        <taxon>Verrucomicrobiales</taxon>
        <taxon>Verrucomicrobiaceae</taxon>
        <taxon>Haloferula</taxon>
    </lineage>
</organism>